<dbReference type="Gene3D" id="3.40.50.10810">
    <property type="entry name" value="Tandem AAA-ATPase domain"/>
    <property type="match status" value="1"/>
</dbReference>
<keyword evidence="2" id="KW-0175">Coiled coil</keyword>
<dbReference type="CDD" id="cd18009">
    <property type="entry name" value="DEXHc_HELLS_SMARCA6"/>
    <property type="match status" value="1"/>
</dbReference>
<feature type="region of interest" description="Disordered" evidence="3">
    <location>
        <begin position="322"/>
        <end position="345"/>
    </location>
</feature>
<dbReference type="InterPro" id="IPR000330">
    <property type="entry name" value="SNF2_N"/>
</dbReference>
<feature type="compositionally biased region" description="Polar residues" evidence="3">
    <location>
        <begin position="274"/>
        <end position="287"/>
    </location>
</feature>
<comment type="caution">
    <text evidence="6">The sequence shown here is derived from an EMBL/GenBank/DDBJ whole genome shotgun (WGS) entry which is preliminary data.</text>
</comment>
<evidence type="ECO:0000256" key="2">
    <source>
        <dbReference type="SAM" id="Coils"/>
    </source>
</evidence>
<dbReference type="CDD" id="cd18793">
    <property type="entry name" value="SF2_C_SNF"/>
    <property type="match status" value="1"/>
</dbReference>
<dbReference type="InterPro" id="IPR027417">
    <property type="entry name" value="P-loop_NTPase"/>
</dbReference>
<evidence type="ECO:0008006" key="8">
    <source>
        <dbReference type="Google" id="ProtNLM"/>
    </source>
</evidence>
<sequence length="995" mass="113508">MPVLSAIVNYWRGANATSPLRADQAQCSSKSHQEEACVLSSVKGVQNGDENMMEKTQNNNEKFTDKEELNEKETQMSVSPIGNSDAQPVNLNSVVIKDVVKVNQKEFTDKEELNEKETQMSVSPTGNSDAQPVNLNSVVIKDVVVNQKEVNGELSQLLADMAENEVTAAMEEEERAIHEQTSKEQQEMMHKAEQEWNSIEDKQRFLRLQHLLEKSHIYCQFLLERMESQKKETQKQQERLAKKLEKKENKEQNTFQQVPLAEPRVTRRARKKLTGNTNSPHTDQTVPTKAKRGTRRKAQESSSYMISEYLDRESLAKRQKLMEEGDPTEKEQLTMKSTSEPHAMPQVNGEQQQQGHIAGYSNSHDDKSTIQPSFITGGTLRPYQLKGLAWLKVLYENGMNGILADEMGLGKTLQCISMLAFLVEMGVKGPFLIAAPLSTLPNWVHEFHKFAPKIPVILYHGSQEERLRMRSKLEKPVTVDGNISAFPVVVTSYEICMRDQKSMYSLDWKYIIVDEGHRIKNLNCKLIRELKTYKAANRLLLTGTPLQNNLSELWSLLNFLLPDIFDDLESFQRWFDFSAINEDGGSERIIEQEREHQVLERLHAILTPFLLRRLKTDVELSLPPKKEVLVYAPLTQKQETFYKAALDRTLLDIVGNKKANDDPVELSGTGRPRRKGRQDISYKLFFSENEDDEELQDFLKKRDDRNSPCIRAPSAVVNVRMTNILMLLRKCCNHPYLLECPLEEGTLLRRVDEEIVTSSGKMLLLDRMLPVLKKRGHKVLIFSQMTSMMDIIEDYCILRNYGYSRLDGSMKVTDRQDEIKKFESDPSVFIFMLSTRAGGLGLNLAVADTAIIYDSDWNPQVDLQAQDRCHRIGQTKPVVVYRFVTANTVDQKIVERASTKRKLEKMIIHKGKFKGKQDTEVIGAKELHELLTSGDHDSIVSSDGLMMSNKDLEALLDRSDLQCKGAASKKAKQLSKQNSKNCEFFRVVEDAPDPS</sequence>
<dbReference type="Gene3D" id="3.40.50.300">
    <property type="entry name" value="P-loop containing nucleotide triphosphate hydrolases"/>
    <property type="match status" value="1"/>
</dbReference>
<dbReference type="InterPro" id="IPR044753">
    <property type="entry name" value="HELLS_N"/>
</dbReference>
<evidence type="ECO:0000313" key="6">
    <source>
        <dbReference type="EMBL" id="CAH3177666.1"/>
    </source>
</evidence>
<dbReference type="InterPro" id="IPR001650">
    <property type="entry name" value="Helicase_C-like"/>
</dbReference>
<evidence type="ECO:0000256" key="1">
    <source>
        <dbReference type="ARBA" id="ARBA00022801"/>
    </source>
</evidence>
<feature type="compositionally biased region" description="Basic and acidic residues" evidence="3">
    <location>
        <begin position="233"/>
        <end position="251"/>
    </location>
</feature>
<keyword evidence="7" id="KW-1185">Reference proteome</keyword>
<dbReference type="Pfam" id="PF00176">
    <property type="entry name" value="SNF2-rel_dom"/>
    <property type="match status" value="1"/>
</dbReference>
<dbReference type="EMBL" id="CALNXK010000228">
    <property type="protein sequence ID" value="CAH3177666.1"/>
    <property type="molecule type" value="Genomic_DNA"/>
</dbReference>
<dbReference type="PANTHER" id="PTHR47161">
    <property type="entry name" value="LYMPHOID-SPECIFIC HELICASE"/>
    <property type="match status" value="1"/>
</dbReference>
<dbReference type="Pfam" id="PF00271">
    <property type="entry name" value="Helicase_C"/>
    <property type="match status" value="1"/>
</dbReference>
<evidence type="ECO:0000259" key="5">
    <source>
        <dbReference type="PROSITE" id="PS51194"/>
    </source>
</evidence>
<feature type="compositionally biased region" description="Basic and acidic residues" evidence="3">
    <location>
        <begin position="322"/>
        <end position="333"/>
    </location>
</feature>
<dbReference type="SUPFAM" id="SSF52540">
    <property type="entry name" value="P-loop containing nucleoside triphosphate hydrolases"/>
    <property type="match status" value="2"/>
</dbReference>
<feature type="region of interest" description="Disordered" evidence="3">
    <location>
        <begin position="111"/>
        <end position="130"/>
    </location>
</feature>
<feature type="compositionally biased region" description="Polar residues" evidence="3">
    <location>
        <begin position="119"/>
        <end position="130"/>
    </location>
</feature>
<keyword evidence="1" id="KW-0378">Hydrolase</keyword>
<protein>
    <recommendedName>
        <fullName evidence="8">Lymphocyte-specific helicase</fullName>
    </recommendedName>
</protein>
<dbReference type="InterPro" id="IPR014001">
    <property type="entry name" value="Helicase_ATP-bd"/>
</dbReference>
<dbReference type="SMART" id="SM00487">
    <property type="entry name" value="DEXDc"/>
    <property type="match status" value="1"/>
</dbReference>
<dbReference type="InterPro" id="IPR038718">
    <property type="entry name" value="SNF2-like_sf"/>
</dbReference>
<evidence type="ECO:0000259" key="4">
    <source>
        <dbReference type="PROSITE" id="PS51192"/>
    </source>
</evidence>
<proteinExistence type="predicted"/>
<gene>
    <name evidence="6" type="ORF">PLOB_00019492</name>
</gene>
<feature type="coiled-coil region" evidence="2">
    <location>
        <begin position="159"/>
        <end position="195"/>
    </location>
</feature>
<dbReference type="InterPro" id="IPR049730">
    <property type="entry name" value="SNF2/RAD54-like_C"/>
</dbReference>
<organism evidence="6 7">
    <name type="scientific">Porites lobata</name>
    <dbReference type="NCBI Taxonomy" id="104759"/>
    <lineage>
        <taxon>Eukaryota</taxon>
        <taxon>Metazoa</taxon>
        <taxon>Cnidaria</taxon>
        <taxon>Anthozoa</taxon>
        <taxon>Hexacorallia</taxon>
        <taxon>Scleractinia</taxon>
        <taxon>Fungiina</taxon>
        <taxon>Poritidae</taxon>
        <taxon>Porites</taxon>
    </lineage>
</organism>
<feature type="region of interest" description="Disordered" evidence="3">
    <location>
        <begin position="233"/>
        <end position="304"/>
    </location>
</feature>
<reference evidence="6 7" key="1">
    <citation type="submission" date="2022-05" db="EMBL/GenBank/DDBJ databases">
        <authorList>
            <consortium name="Genoscope - CEA"/>
            <person name="William W."/>
        </authorList>
    </citation>
    <scope>NUCLEOTIDE SEQUENCE [LARGE SCALE GENOMIC DNA]</scope>
</reference>
<dbReference type="PROSITE" id="PS51192">
    <property type="entry name" value="HELICASE_ATP_BIND_1"/>
    <property type="match status" value="1"/>
</dbReference>
<name>A0ABN8RJR9_9CNID</name>
<feature type="domain" description="Helicase ATP-binding" evidence="4">
    <location>
        <begin position="392"/>
        <end position="563"/>
    </location>
</feature>
<feature type="domain" description="Helicase C-terminal" evidence="5">
    <location>
        <begin position="764"/>
        <end position="922"/>
    </location>
</feature>
<dbReference type="PANTHER" id="PTHR47161:SF1">
    <property type="entry name" value="LYMPHOID-SPECIFIC HELICASE"/>
    <property type="match status" value="1"/>
</dbReference>
<accession>A0ABN8RJR9</accession>
<dbReference type="SMART" id="SM00490">
    <property type="entry name" value="HELICc"/>
    <property type="match status" value="1"/>
</dbReference>
<evidence type="ECO:0000256" key="3">
    <source>
        <dbReference type="SAM" id="MobiDB-lite"/>
    </source>
</evidence>
<dbReference type="Proteomes" id="UP001159405">
    <property type="component" value="Unassembled WGS sequence"/>
</dbReference>
<dbReference type="PROSITE" id="PS51194">
    <property type="entry name" value="HELICASE_CTER"/>
    <property type="match status" value="1"/>
</dbReference>
<evidence type="ECO:0000313" key="7">
    <source>
        <dbReference type="Proteomes" id="UP001159405"/>
    </source>
</evidence>